<feature type="region of interest" description="Disordered" evidence="2">
    <location>
        <begin position="132"/>
        <end position="163"/>
    </location>
</feature>
<evidence type="ECO:0000313" key="4">
    <source>
        <dbReference type="Proteomes" id="UP000474159"/>
    </source>
</evidence>
<dbReference type="GO" id="GO:0003677">
    <property type="term" value="F:DNA binding"/>
    <property type="evidence" value="ECO:0007669"/>
    <property type="project" value="InterPro"/>
</dbReference>
<dbReference type="EMBL" id="VZZK01000053">
    <property type="protein sequence ID" value="KAB1071706.1"/>
    <property type="molecule type" value="Genomic_DNA"/>
</dbReference>
<dbReference type="Proteomes" id="UP000474159">
    <property type="component" value="Unassembled WGS sequence"/>
</dbReference>
<dbReference type="Pfam" id="PF05443">
    <property type="entry name" value="ROS_MUCR"/>
    <property type="match status" value="1"/>
</dbReference>
<evidence type="ECO:0000256" key="1">
    <source>
        <dbReference type="ARBA" id="ARBA00007031"/>
    </source>
</evidence>
<dbReference type="InterPro" id="IPR041920">
    <property type="entry name" value="ROS/MUCR_sf"/>
</dbReference>
<dbReference type="GO" id="GO:0008270">
    <property type="term" value="F:zinc ion binding"/>
    <property type="evidence" value="ECO:0007669"/>
    <property type="project" value="InterPro"/>
</dbReference>
<dbReference type="AlphaFoldDB" id="A0A6L3SRL6"/>
<comment type="similarity">
    <text evidence="1">Belongs to the ros/MucR family.</text>
</comment>
<evidence type="ECO:0000256" key="2">
    <source>
        <dbReference type="SAM" id="MobiDB-lite"/>
    </source>
</evidence>
<dbReference type="OrthoDB" id="7994667at2"/>
<organism evidence="3 4">
    <name type="scientific">Methylobacterium soli</name>
    <dbReference type="NCBI Taxonomy" id="553447"/>
    <lineage>
        <taxon>Bacteria</taxon>
        <taxon>Pseudomonadati</taxon>
        <taxon>Pseudomonadota</taxon>
        <taxon>Alphaproteobacteria</taxon>
        <taxon>Hyphomicrobiales</taxon>
        <taxon>Methylobacteriaceae</taxon>
        <taxon>Methylobacterium</taxon>
    </lineage>
</organism>
<evidence type="ECO:0000313" key="3">
    <source>
        <dbReference type="EMBL" id="KAB1071706.1"/>
    </source>
</evidence>
<gene>
    <name evidence="3" type="ORF">F6X53_28940</name>
</gene>
<protein>
    <submittedName>
        <fullName evidence="3">MucR family transcriptional regulator</fullName>
    </submittedName>
</protein>
<dbReference type="InterPro" id="IPR008807">
    <property type="entry name" value="ROS_MUCR"/>
</dbReference>
<dbReference type="Gene3D" id="1.10.10.1550">
    <property type="entry name" value="ROS/MUCR transcriptional regulator protein"/>
    <property type="match status" value="1"/>
</dbReference>
<comment type="caution">
    <text evidence="3">The sequence shown here is derived from an EMBL/GenBank/DDBJ whole genome shotgun (WGS) entry which is preliminary data.</text>
</comment>
<reference evidence="3 4" key="1">
    <citation type="submission" date="2019-09" db="EMBL/GenBank/DDBJ databases">
        <title>YIM 48816 draft genome.</title>
        <authorList>
            <person name="Jiang L."/>
        </authorList>
    </citation>
    <scope>NUCLEOTIDE SEQUENCE [LARGE SCALE GENOMIC DNA]</scope>
    <source>
        <strain evidence="3 4">YIM 48816</strain>
    </source>
</reference>
<sequence length="163" mass="17360">MAEVEEALHASHLELAADIVSAYVSNNSVRATDLPSLINEVHAALNNLAAGSSPAAEPEVEKATPAQIRKSITPDALISFLDGKPYKTLKRHLTGHGLDPHTYRQRFGLSADYPMVAASYAAQRSELARAIGLGRPGGSAQRGTEDEEIAPQAPKTRGRPKKA</sequence>
<accession>A0A6L3SRL6</accession>
<keyword evidence="4" id="KW-1185">Reference proteome</keyword>
<dbReference type="RefSeq" id="WP_151004881.1">
    <property type="nucleotide sequence ID" value="NZ_BPQY01000254.1"/>
</dbReference>
<dbReference type="GO" id="GO:0006355">
    <property type="term" value="P:regulation of DNA-templated transcription"/>
    <property type="evidence" value="ECO:0007669"/>
    <property type="project" value="InterPro"/>
</dbReference>
<name>A0A6L3SRL6_9HYPH</name>
<proteinExistence type="inferred from homology"/>